<feature type="coiled-coil region" evidence="1">
    <location>
        <begin position="52"/>
        <end position="155"/>
    </location>
</feature>
<dbReference type="Gene3D" id="1.10.287.2610">
    <property type="match status" value="1"/>
</dbReference>
<keyword evidence="4" id="KW-1185">Reference proteome</keyword>
<dbReference type="PANTHER" id="PTHR11852:SF4">
    <property type="entry name" value="LITTLE ELONGATION COMPLEX SUBUNIT 1"/>
    <property type="match status" value="1"/>
</dbReference>
<dbReference type="EMBL" id="OZ035829">
    <property type="protein sequence ID" value="CAL1610752.1"/>
    <property type="molecule type" value="Genomic_DNA"/>
</dbReference>
<dbReference type="Proteomes" id="UP001497482">
    <property type="component" value="Chromosome 7"/>
</dbReference>
<keyword evidence="1" id="KW-0175">Coiled coil</keyword>
<accession>A0AAV2MBM2</accession>
<evidence type="ECO:0008006" key="5">
    <source>
        <dbReference type="Google" id="ProtNLM"/>
    </source>
</evidence>
<proteinExistence type="predicted"/>
<dbReference type="PANTHER" id="PTHR11852">
    <property type="entry name" value="PLATELET-ACTIVATING FACTOR ACETYLHYDROLASE"/>
    <property type="match status" value="1"/>
</dbReference>
<feature type="region of interest" description="Disordered" evidence="2">
    <location>
        <begin position="268"/>
        <end position="317"/>
    </location>
</feature>
<gene>
    <name evidence="3" type="ORF">KC01_LOCUS37305</name>
</gene>
<reference evidence="3 4" key="1">
    <citation type="submission" date="2024-04" db="EMBL/GenBank/DDBJ databases">
        <authorList>
            <person name="Waldvogel A.-M."/>
            <person name="Schoenle A."/>
        </authorList>
    </citation>
    <scope>NUCLEOTIDE SEQUENCE [LARGE SCALE GENOMIC DNA]</scope>
</reference>
<sequence length="317" mass="36071">MMPGDNQSKMVAIAADATVGNCQNCSILHQSLDEYVQSFLALKQKITMTDDNVRLQQQIKDLQIRLAALEKKTADYDSLQTELQEKKDALSVYIHISEEMETVVHKNAEINSENEKLKDEIKNVKECVDARTLENAQLRREKAEVENRFLDTQASLKKVQAQADKVEQLVKDNINIVNIKENLDIKVNQLEESVSKQNGFISKLSQEKSLLEQNINDLQMRLMKLERERSKEYKNTYTQASVPEEPKVDKDKFRLLLNNLWACVEPGQSLGSTTGSPHRRLPSSPQQNEPFSQSSHPSKSPKMQVSRHGFINGFSDG</sequence>
<feature type="compositionally biased region" description="Polar residues" evidence="2">
    <location>
        <begin position="283"/>
        <end position="303"/>
    </location>
</feature>
<evidence type="ECO:0000256" key="2">
    <source>
        <dbReference type="SAM" id="MobiDB-lite"/>
    </source>
</evidence>
<name>A0AAV2MBM2_KNICA</name>
<organism evidence="3 4">
    <name type="scientific">Knipowitschia caucasica</name>
    <name type="common">Caucasian dwarf goby</name>
    <name type="synonym">Pomatoschistus caucasicus</name>
    <dbReference type="NCBI Taxonomy" id="637954"/>
    <lineage>
        <taxon>Eukaryota</taxon>
        <taxon>Metazoa</taxon>
        <taxon>Chordata</taxon>
        <taxon>Craniata</taxon>
        <taxon>Vertebrata</taxon>
        <taxon>Euteleostomi</taxon>
        <taxon>Actinopterygii</taxon>
        <taxon>Neopterygii</taxon>
        <taxon>Teleostei</taxon>
        <taxon>Neoteleostei</taxon>
        <taxon>Acanthomorphata</taxon>
        <taxon>Gobiaria</taxon>
        <taxon>Gobiiformes</taxon>
        <taxon>Gobioidei</taxon>
        <taxon>Gobiidae</taxon>
        <taxon>Gobiinae</taxon>
        <taxon>Knipowitschia</taxon>
    </lineage>
</organism>
<feature type="coiled-coil region" evidence="1">
    <location>
        <begin position="201"/>
        <end position="235"/>
    </location>
</feature>
<evidence type="ECO:0000313" key="3">
    <source>
        <dbReference type="EMBL" id="CAL1610752.1"/>
    </source>
</evidence>
<evidence type="ECO:0000313" key="4">
    <source>
        <dbReference type="Proteomes" id="UP001497482"/>
    </source>
</evidence>
<protein>
    <recommendedName>
        <fullName evidence="5">Cilia- and flagella-associated protein 157</fullName>
    </recommendedName>
</protein>
<dbReference type="AlphaFoldDB" id="A0AAV2MBM2"/>
<evidence type="ECO:0000256" key="1">
    <source>
        <dbReference type="SAM" id="Coils"/>
    </source>
</evidence>